<evidence type="ECO:0000313" key="2">
    <source>
        <dbReference type="EMBL" id="KAK0653663.1"/>
    </source>
</evidence>
<dbReference type="Proteomes" id="UP001175001">
    <property type="component" value="Unassembled WGS sequence"/>
</dbReference>
<reference evidence="2" key="1">
    <citation type="submission" date="2023-06" db="EMBL/GenBank/DDBJ databases">
        <title>Multi-omics analyses reveal the molecular pathogenesis toolkit of Lasiodiplodia hormozganensis, a cross-kingdom pathogen.</title>
        <authorList>
            <person name="Felix C."/>
            <person name="Meneses R."/>
            <person name="Goncalves M.F.M."/>
            <person name="Tilleman L."/>
            <person name="Duarte A.S."/>
            <person name="Jorrin-Novo J.V."/>
            <person name="Van De Peer Y."/>
            <person name="Deforce D."/>
            <person name="Van Nieuwerburgh F."/>
            <person name="Esteves A.C."/>
            <person name="Alves A."/>
        </authorList>
    </citation>
    <scope>NUCLEOTIDE SEQUENCE</scope>
    <source>
        <strain evidence="2">CBS 339.90</strain>
    </source>
</reference>
<evidence type="ECO:0000259" key="1">
    <source>
        <dbReference type="Pfam" id="PF06985"/>
    </source>
</evidence>
<dbReference type="EMBL" id="JAUJDW010000026">
    <property type="protein sequence ID" value="KAK0653663.1"/>
    <property type="molecule type" value="Genomic_DNA"/>
</dbReference>
<keyword evidence="3" id="KW-1185">Reference proteome</keyword>
<comment type="caution">
    <text evidence="2">The sequence shown here is derived from an EMBL/GenBank/DDBJ whole genome shotgun (WGS) entry which is preliminary data.</text>
</comment>
<evidence type="ECO:0000313" key="3">
    <source>
        <dbReference type="Proteomes" id="UP001175001"/>
    </source>
</evidence>
<name>A0AA40CYA0_9PEZI</name>
<proteinExistence type="predicted"/>
<organism evidence="2 3">
    <name type="scientific">Lasiodiplodia hormozganensis</name>
    <dbReference type="NCBI Taxonomy" id="869390"/>
    <lineage>
        <taxon>Eukaryota</taxon>
        <taxon>Fungi</taxon>
        <taxon>Dikarya</taxon>
        <taxon>Ascomycota</taxon>
        <taxon>Pezizomycotina</taxon>
        <taxon>Dothideomycetes</taxon>
        <taxon>Dothideomycetes incertae sedis</taxon>
        <taxon>Botryosphaeriales</taxon>
        <taxon>Botryosphaeriaceae</taxon>
        <taxon>Lasiodiplodia</taxon>
    </lineage>
</organism>
<dbReference type="PANTHER" id="PTHR33112:SF12">
    <property type="entry name" value="HETEROKARYON INCOMPATIBILITY DOMAIN-CONTAINING PROTEIN"/>
    <property type="match status" value="1"/>
</dbReference>
<dbReference type="Pfam" id="PF06985">
    <property type="entry name" value="HET"/>
    <property type="match status" value="1"/>
</dbReference>
<dbReference type="InterPro" id="IPR010730">
    <property type="entry name" value="HET"/>
</dbReference>
<feature type="domain" description="Heterokaryon incompatibility" evidence="1">
    <location>
        <begin position="219"/>
        <end position="371"/>
    </location>
</feature>
<dbReference type="AlphaFoldDB" id="A0AA40CYA0"/>
<protein>
    <recommendedName>
        <fullName evidence="1">Heterokaryon incompatibility domain-containing protein</fullName>
    </recommendedName>
</protein>
<gene>
    <name evidence="2" type="ORF">DIS24_g5841</name>
</gene>
<sequence>MTTTQGQMDSLCDTCSNINFLEYFQQAIHYKTDRNKFIGPTQYAIRLGDFEDILEKSARCSFCRIVVKALCHRRCYSYRRPQAVLQNSRMTGQPLQCWMYSYPFAESPAQGTFRIAISTCMPRGPWFPPECHAGDIQLLAEDVGSADGNARFKGRRVGQVLDVSMARLWLRTCEEGHGELCSNPDGEAHGSKGAATPRDMLVIDVKELCLCDYPLGARYITLSYCWPATPGLTTSSTTVADLKVPGRLKDQFHLLPLTIQDAITFVARMGEKYLWVDALCIIQDSEKHKQTQILRMDSIYAESVLTIVAAYQVPPGEPEPCRGLPGLRPKTRDTDQHTETVGDVSLAVPFDTLNNILMLSRWDTRAWTFQERLLSRRCLFFTGEQAFFQCAACTFCEDSAGEQASAQTNFYRGTNLWNSIGAQVLRDNHGEAPRLTRQPYPDARLAARAFDDLAANYGRRALSNPRDILSAFQGVQNVLEAAMATHFWFGVPERFLDHGLLWTFTGGAPRRRTQPVHHHIAAADAADAADADVYAPSWSWAGWRTPVEFGTYFYTTRCVCEVPWFAISRRGDQALFLHVESFFASTPLAPANRMVRPHVPPPDSFLATVVLRKSVDLASDDNWRFPRHLACQTAVATFTLIVSEVRHLGQHGRMWPHGCNMALFDARRRWVGSMMLDRAWLADNVPGFREFEFMLLSRVESMASIVAATQFQPAYFDRARFEERSYCLLNVMMIERRGNVAQRLGVALVHEDAWAEAGPRPAFVKLE</sequence>
<accession>A0AA40CYA0</accession>
<dbReference type="PANTHER" id="PTHR33112">
    <property type="entry name" value="DOMAIN PROTEIN, PUTATIVE-RELATED"/>
    <property type="match status" value="1"/>
</dbReference>